<keyword evidence="1 2" id="KW-0443">Lipid metabolism</keyword>
<dbReference type="PANTHER" id="PTHR10728:SF40">
    <property type="entry name" value="PATATIN FAMILY PROTEIN"/>
    <property type="match status" value="1"/>
</dbReference>
<proteinExistence type="predicted"/>
<feature type="transmembrane region" description="Helical" evidence="3">
    <location>
        <begin position="299"/>
        <end position="321"/>
    </location>
</feature>
<keyword evidence="3" id="KW-1133">Transmembrane helix</keyword>
<organism evidence="5 6">
    <name type="scientific">Psychroserpens algicola</name>
    <dbReference type="NCBI Taxonomy" id="1719034"/>
    <lineage>
        <taxon>Bacteria</taxon>
        <taxon>Pseudomonadati</taxon>
        <taxon>Bacteroidota</taxon>
        <taxon>Flavobacteriia</taxon>
        <taxon>Flavobacteriales</taxon>
        <taxon>Flavobacteriaceae</taxon>
        <taxon>Psychroserpens</taxon>
    </lineage>
</organism>
<name>A0ABT0H3R9_9FLAO</name>
<feature type="short sequence motif" description="DGA/G" evidence="2">
    <location>
        <begin position="223"/>
        <end position="225"/>
    </location>
</feature>
<protein>
    <submittedName>
        <fullName evidence="5">Patatin-like phospholipase family protein</fullName>
    </submittedName>
</protein>
<dbReference type="InterPro" id="IPR016035">
    <property type="entry name" value="Acyl_Trfase/lysoPLipase"/>
</dbReference>
<keyword evidence="3" id="KW-0472">Membrane</keyword>
<dbReference type="SUPFAM" id="SSF52151">
    <property type="entry name" value="FabD/lysophospholipase-like"/>
    <property type="match status" value="1"/>
</dbReference>
<dbReference type="PANTHER" id="PTHR10728">
    <property type="entry name" value="CYTOSOLIC PHOSPHOLIPASE A2"/>
    <property type="match status" value="1"/>
</dbReference>
<sequence length="507" mass="57384">MSALFKSIAMCFSGGGYRAACFSLGAISLFEKIDLLDKVKAISTVSGGTITGVKYAQSQIDTLDFDSFYSDYYNWLTDDNLAERAISHIKADTIWKKEENKHKRKNPINAFAVEYNIFTSHRTLGDFEDCVINKKTHLDRVVFNATDFSSGLQFRFQNVKGTRLRFGNSNAHSKYKDLIPKIKLGDILASSSAFPGGFEPIGFPTDFVKGYENEDDEEIGLMDGGIVDNQGASVFIKNDPKHNPHDLFFICDVASPYMKSFQFADKNSLTKYLTYLSSIPALLLVILMAIFFFKSGWWILYTFSVILGVAMLCIQGVFLLASKYIKKATGINQGLVIPPRRFGFFVIDRAKSLIKMATEVFLKNDRRQNANSIYNAYGDITTTATIYELRCKDGKPEYQRDWELIEGHIGSISDDIKAVSLKSANFGTTLWFSDDNKKENVLDAIIACGEFTACYNLLAHLIRYHEDKIKINNSDEQLLFQKLKSLWDEFSKDPYYLINLRKTNANL</sequence>
<feature type="active site" description="Proton acceptor" evidence="2">
    <location>
        <position position="223"/>
    </location>
</feature>
<dbReference type="EMBL" id="JALPQF010000001">
    <property type="protein sequence ID" value="MCK8479030.1"/>
    <property type="molecule type" value="Genomic_DNA"/>
</dbReference>
<dbReference type="Proteomes" id="UP001203687">
    <property type="component" value="Unassembled WGS sequence"/>
</dbReference>
<gene>
    <name evidence="5" type="ORF">MUY34_00280</name>
</gene>
<reference evidence="5" key="1">
    <citation type="submission" date="2022-04" db="EMBL/GenBank/DDBJ databases">
        <authorList>
            <person name="Ren T."/>
        </authorList>
    </citation>
    <scope>NUCLEOTIDE SEQUENCE</scope>
    <source>
        <strain evidence="5">F63249</strain>
    </source>
</reference>
<keyword evidence="2" id="KW-0442">Lipid degradation</keyword>
<dbReference type="PROSITE" id="PS51635">
    <property type="entry name" value="PNPLA"/>
    <property type="match status" value="1"/>
</dbReference>
<keyword evidence="3" id="KW-0812">Transmembrane</keyword>
<evidence type="ECO:0000256" key="2">
    <source>
        <dbReference type="PROSITE-ProRule" id="PRU01161"/>
    </source>
</evidence>
<feature type="domain" description="PNPLA" evidence="4">
    <location>
        <begin position="10"/>
        <end position="236"/>
    </location>
</feature>
<feature type="active site" description="Nucleophile" evidence="2">
    <location>
        <position position="46"/>
    </location>
</feature>
<evidence type="ECO:0000256" key="1">
    <source>
        <dbReference type="ARBA" id="ARBA00023098"/>
    </source>
</evidence>
<dbReference type="Gene3D" id="3.40.1090.10">
    <property type="entry name" value="Cytosolic phospholipase A2 catalytic domain"/>
    <property type="match status" value="1"/>
</dbReference>
<dbReference type="InterPro" id="IPR002641">
    <property type="entry name" value="PNPLA_dom"/>
</dbReference>
<accession>A0ABT0H3R9</accession>
<evidence type="ECO:0000313" key="6">
    <source>
        <dbReference type="Proteomes" id="UP001203687"/>
    </source>
</evidence>
<keyword evidence="6" id="KW-1185">Reference proteome</keyword>
<comment type="caution">
    <text evidence="5">The sequence shown here is derived from an EMBL/GenBank/DDBJ whole genome shotgun (WGS) entry which is preliminary data.</text>
</comment>
<evidence type="ECO:0000259" key="4">
    <source>
        <dbReference type="PROSITE" id="PS51635"/>
    </source>
</evidence>
<feature type="transmembrane region" description="Helical" evidence="3">
    <location>
        <begin position="272"/>
        <end position="293"/>
    </location>
</feature>
<dbReference type="Pfam" id="PF01734">
    <property type="entry name" value="Patatin"/>
    <property type="match status" value="1"/>
</dbReference>
<evidence type="ECO:0000313" key="5">
    <source>
        <dbReference type="EMBL" id="MCK8479030.1"/>
    </source>
</evidence>
<dbReference type="RefSeq" id="WP_248411466.1">
    <property type="nucleotide sequence ID" value="NZ_JALPQF010000001.1"/>
</dbReference>
<comment type="caution">
    <text evidence="2">Lacks conserved residue(s) required for the propagation of feature annotation.</text>
</comment>
<keyword evidence="2" id="KW-0378">Hydrolase</keyword>
<evidence type="ECO:0000256" key="3">
    <source>
        <dbReference type="SAM" id="Phobius"/>
    </source>
</evidence>